<reference evidence="3 4" key="1">
    <citation type="submission" date="2020-08" db="EMBL/GenBank/DDBJ databases">
        <title>Genome public.</title>
        <authorList>
            <person name="Liu C."/>
            <person name="Sun Q."/>
        </authorList>
    </citation>
    <scope>NUCLEOTIDE SEQUENCE [LARGE SCALE GENOMIC DNA]</scope>
    <source>
        <strain evidence="3 4">NSJ-26</strain>
    </source>
</reference>
<proteinExistence type="inferred from homology"/>
<dbReference type="Proteomes" id="UP000601522">
    <property type="component" value="Unassembled WGS sequence"/>
</dbReference>
<protein>
    <submittedName>
        <fullName evidence="3">Fe-S cluster assembly protein SufD</fullName>
    </submittedName>
</protein>
<dbReference type="GO" id="GO:0016226">
    <property type="term" value="P:iron-sulfur cluster assembly"/>
    <property type="evidence" value="ECO:0007669"/>
    <property type="project" value="InterPro"/>
</dbReference>
<dbReference type="AlphaFoldDB" id="A0A926IL01"/>
<feature type="domain" description="SUF system FeS cluster assembly SufBD core" evidence="2">
    <location>
        <begin position="96"/>
        <end position="326"/>
    </location>
</feature>
<evidence type="ECO:0000259" key="2">
    <source>
        <dbReference type="Pfam" id="PF01458"/>
    </source>
</evidence>
<organism evidence="3 4">
    <name type="scientific">Wansuia hejianensis</name>
    <dbReference type="NCBI Taxonomy" id="2763667"/>
    <lineage>
        <taxon>Bacteria</taxon>
        <taxon>Bacillati</taxon>
        <taxon>Bacillota</taxon>
        <taxon>Clostridia</taxon>
        <taxon>Lachnospirales</taxon>
        <taxon>Lachnospiraceae</taxon>
        <taxon>Wansuia</taxon>
    </lineage>
</organism>
<dbReference type="SUPFAM" id="SSF101960">
    <property type="entry name" value="Stabilizer of iron transporter SufD"/>
    <property type="match status" value="1"/>
</dbReference>
<dbReference type="Pfam" id="PF01458">
    <property type="entry name" value="SUFBD_core"/>
    <property type="match status" value="1"/>
</dbReference>
<dbReference type="NCBIfam" id="TIGR01981">
    <property type="entry name" value="sufD"/>
    <property type="match status" value="1"/>
</dbReference>
<dbReference type="RefSeq" id="WP_249322438.1">
    <property type="nucleotide sequence ID" value="NZ_JACRTK010000001.1"/>
</dbReference>
<evidence type="ECO:0000313" key="3">
    <source>
        <dbReference type="EMBL" id="MBC8589619.1"/>
    </source>
</evidence>
<gene>
    <name evidence="3" type="primary">sufD</name>
    <name evidence="3" type="ORF">H8689_00470</name>
</gene>
<dbReference type="InterPro" id="IPR000825">
    <property type="entry name" value="SUF_FeS_clus_asmbl_SufBD_core"/>
</dbReference>
<name>A0A926IL01_9FIRM</name>
<sequence>MITWRRIGLKDYVFPDIKEYTKEYLKNINNIPVDVKLNKITECANNAENHKFDISEVPALGKEFTSFVESSYNSGISIYLPQNIKLKSPIRLEFNMDDKNPTVVDHNIIIAEPNSEVTIVIDYNSDNKTKTFHNGFTKVYAKEDSIVNIVKIQRINDHSYNFDSNIALVKERAIVNWISIELGSSISGSNYSSILQDMASESNLHSIYLGDGTRKMDLGYTMIHKGPKSLSTIETKGVLKDKSKKIFRGDLNFKRGARHSKGSEEEYVILLDPTVKSDSIPALLCDEDDVEGDHAVSAGKIDESKLFYLMSRGLSEKESKKLIVEASFKPIIEKIPYEDLQKVISHEVERRLING</sequence>
<dbReference type="EMBL" id="JACRTK010000001">
    <property type="protein sequence ID" value="MBC8589619.1"/>
    <property type="molecule type" value="Genomic_DNA"/>
</dbReference>
<comment type="caution">
    <text evidence="3">The sequence shown here is derived from an EMBL/GenBank/DDBJ whole genome shotgun (WGS) entry which is preliminary data.</text>
</comment>
<accession>A0A926IL01</accession>
<evidence type="ECO:0000313" key="4">
    <source>
        <dbReference type="Proteomes" id="UP000601522"/>
    </source>
</evidence>
<evidence type="ECO:0000256" key="1">
    <source>
        <dbReference type="ARBA" id="ARBA00043967"/>
    </source>
</evidence>
<dbReference type="PANTHER" id="PTHR43575">
    <property type="entry name" value="PROTEIN ABCI7, CHLOROPLASTIC"/>
    <property type="match status" value="1"/>
</dbReference>
<dbReference type="InterPro" id="IPR011542">
    <property type="entry name" value="SUF_FeS_clus_asmbl_SufD"/>
</dbReference>
<dbReference type="InterPro" id="IPR055346">
    <property type="entry name" value="Fe-S_cluster_assembly_SufBD"/>
</dbReference>
<dbReference type="PANTHER" id="PTHR43575:SF1">
    <property type="entry name" value="PROTEIN ABCI7, CHLOROPLASTIC"/>
    <property type="match status" value="1"/>
</dbReference>
<keyword evidence="4" id="KW-1185">Reference proteome</keyword>
<comment type="similarity">
    <text evidence="1">Belongs to the iron-sulfur cluster assembly SufBD family.</text>
</comment>
<dbReference type="InterPro" id="IPR037284">
    <property type="entry name" value="SUF_FeS_clus_asmbl_SufBD_sf"/>
</dbReference>